<evidence type="ECO:0000313" key="2">
    <source>
        <dbReference type="EMBL" id="CCK77919.1"/>
    </source>
</evidence>
<dbReference type="Pfam" id="PF13649">
    <property type="entry name" value="Methyltransf_25"/>
    <property type="match status" value="1"/>
</dbReference>
<name>R4YVB7_OLEAN</name>
<dbReference type="AlphaFoldDB" id="R4YVB7"/>
<sequence length="230" mass="26181">MRYHAFTRFYDTVVRFTTRETVFKTALVKQSVSHPGERLLDLGCGTGTLTMIMAENEAELQVVGVDTDPTTLEKAQKKLSSFGNRVSLQQGFAQQLPFKRDSFVIVVSSLFFHHLTKAQKIETLKEIFRVLKLGGRLHIADWGKTSSFVQQVLFIVVQLLDRFETTQDSVENALPKLIKDSGVTHIANRHFFDPIRHYPVISGNQTMIVQLVLMNNRECIILTSQIKARE</sequence>
<dbReference type="Proteomes" id="UP000032749">
    <property type="component" value="Chromosome"/>
</dbReference>
<dbReference type="CDD" id="cd02440">
    <property type="entry name" value="AdoMet_MTases"/>
    <property type="match status" value="1"/>
</dbReference>
<organism evidence="2 3">
    <name type="scientific">Oleispira antarctica RB-8</name>
    <dbReference type="NCBI Taxonomy" id="698738"/>
    <lineage>
        <taxon>Bacteria</taxon>
        <taxon>Pseudomonadati</taxon>
        <taxon>Pseudomonadota</taxon>
        <taxon>Gammaproteobacteria</taxon>
        <taxon>Oceanospirillales</taxon>
        <taxon>Oceanospirillaceae</taxon>
        <taxon>Oleispira</taxon>
    </lineage>
</organism>
<reference evidence="2 3" key="1">
    <citation type="journal article" date="2013" name="Nat. Commun.">
        <title>Genome sequence and functional genomic analysis of the oil-degrading bacterium Oleispira antarctica.</title>
        <authorList>
            <person name="Kube M."/>
            <person name="Chernikova T.N."/>
            <person name="Al-Ramahi Y."/>
            <person name="Beloqui A."/>
            <person name="Lopez-Cortez N."/>
            <person name="Guazzaroni M.E."/>
            <person name="Heipieper H.J."/>
            <person name="Klages S."/>
            <person name="Kotsyurbenko O.R."/>
            <person name="Langer I."/>
            <person name="Nechitaylo T.Y."/>
            <person name="Lunsdorf H."/>
            <person name="Fernandez M."/>
            <person name="Juarez S."/>
            <person name="Ciordia S."/>
            <person name="Singer A."/>
            <person name="Kagan O."/>
            <person name="Egorova O."/>
            <person name="Petit P.A."/>
            <person name="Stogios P."/>
            <person name="Kim Y."/>
            <person name="Tchigvintsev A."/>
            <person name="Flick R."/>
            <person name="Denaro R."/>
            <person name="Genovese M."/>
            <person name="Albar J.P."/>
            <person name="Reva O.N."/>
            <person name="Martinez-Gomariz M."/>
            <person name="Tran H."/>
            <person name="Ferrer M."/>
            <person name="Savchenko A."/>
            <person name="Yakunin A.F."/>
            <person name="Yakimov M.M."/>
            <person name="Golyshina O.V."/>
            <person name="Reinhardt R."/>
            <person name="Golyshin P.N."/>
        </authorList>
    </citation>
    <scope>NUCLEOTIDE SEQUENCE [LARGE SCALE GENOMIC DNA]</scope>
</reference>
<dbReference type="InterPro" id="IPR041698">
    <property type="entry name" value="Methyltransf_25"/>
</dbReference>
<keyword evidence="2" id="KW-0489">Methyltransferase</keyword>
<proteinExistence type="predicted"/>
<dbReference type="HOGENOM" id="CLU_037990_11_2_6"/>
<evidence type="ECO:0000259" key="1">
    <source>
        <dbReference type="Pfam" id="PF13649"/>
    </source>
</evidence>
<keyword evidence="2" id="KW-0808">Transferase</keyword>
<feature type="domain" description="Methyltransferase" evidence="1">
    <location>
        <begin position="40"/>
        <end position="135"/>
    </location>
</feature>
<dbReference type="STRING" id="698738.OLEAN_C37430"/>
<keyword evidence="3" id="KW-1185">Reference proteome</keyword>
<dbReference type="KEGG" id="oai:OLEAN_C37430"/>
<dbReference type="GO" id="GO:0008168">
    <property type="term" value="F:methyltransferase activity"/>
    <property type="evidence" value="ECO:0007669"/>
    <property type="project" value="UniProtKB-KW"/>
</dbReference>
<dbReference type="InterPro" id="IPR029063">
    <property type="entry name" value="SAM-dependent_MTases_sf"/>
</dbReference>
<dbReference type="SUPFAM" id="SSF53335">
    <property type="entry name" value="S-adenosyl-L-methionine-dependent methyltransferases"/>
    <property type="match status" value="1"/>
</dbReference>
<dbReference type="PANTHER" id="PTHR43591">
    <property type="entry name" value="METHYLTRANSFERASE"/>
    <property type="match status" value="1"/>
</dbReference>
<accession>R4YVB7</accession>
<dbReference type="EMBL" id="FO203512">
    <property type="protein sequence ID" value="CCK77919.1"/>
    <property type="molecule type" value="Genomic_DNA"/>
</dbReference>
<gene>
    <name evidence="2" type="ORF">OLEAN_C37430</name>
</gene>
<dbReference type="GO" id="GO:0032259">
    <property type="term" value="P:methylation"/>
    <property type="evidence" value="ECO:0007669"/>
    <property type="project" value="UniProtKB-KW"/>
</dbReference>
<evidence type="ECO:0000313" key="3">
    <source>
        <dbReference type="Proteomes" id="UP000032749"/>
    </source>
</evidence>
<protein>
    <submittedName>
        <fullName evidence="2">Methyltransferase type 11</fullName>
    </submittedName>
</protein>
<dbReference type="Gene3D" id="3.40.50.150">
    <property type="entry name" value="Vaccinia Virus protein VP39"/>
    <property type="match status" value="1"/>
</dbReference>